<feature type="domain" description="IPT/TIG" evidence="14">
    <location>
        <begin position="261"/>
        <end position="345"/>
    </location>
</feature>
<dbReference type="GO" id="GO:0007399">
    <property type="term" value="P:nervous system development"/>
    <property type="evidence" value="ECO:0007669"/>
    <property type="project" value="UniProtKB-ARBA"/>
</dbReference>
<keyword evidence="7 12" id="KW-0238">DNA-binding</keyword>
<keyword evidence="4 12" id="KW-0863">Zinc-finger</keyword>
<keyword evidence="6 12" id="KW-0805">Transcription regulation</keyword>
<dbReference type="Gene3D" id="2.60.40.3180">
    <property type="entry name" value="Transcription factor COE1, DNA-binding domain"/>
    <property type="match status" value="1"/>
</dbReference>
<protein>
    <submittedName>
        <fullName evidence="15">EBF transcription factor 1a</fullName>
    </submittedName>
</protein>
<keyword evidence="12" id="KW-0217">Developmental protein</keyword>
<dbReference type="Gene3D" id="2.60.40.10">
    <property type="entry name" value="Immunoglobulins"/>
    <property type="match status" value="1"/>
</dbReference>
<keyword evidence="8" id="KW-0010">Activator</keyword>
<dbReference type="InterPro" id="IPR013783">
    <property type="entry name" value="Ig-like_fold"/>
</dbReference>
<comment type="subcellular location">
    <subcellularLocation>
        <location evidence="1 12">Nucleus</location>
    </subcellularLocation>
</comment>
<organism evidence="15 16">
    <name type="scientific">Cyprinus carpio</name>
    <name type="common">Common carp</name>
    <dbReference type="NCBI Taxonomy" id="7962"/>
    <lineage>
        <taxon>Eukaryota</taxon>
        <taxon>Metazoa</taxon>
        <taxon>Chordata</taxon>
        <taxon>Craniata</taxon>
        <taxon>Vertebrata</taxon>
        <taxon>Euteleostomi</taxon>
        <taxon>Actinopterygii</taxon>
        <taxon>Neopterygii</taxon>
        <taxon>Teleostei</taxon>
        <taxon>Ostariophysi</taxon>
        <taxon>Cypriniformes</taxon>
        <taxon>Cyprinidae</taxon>
        <taxon>Cyprininae</taxon>
        <taxon>Cyprinus</taxon>
    </lineage>
</organism>
<dbReference type="AlphaFoldDB" id="A0A8C1PGG1"/>
<evidence type="ECO:0000256" key="2">
    <source>
        <dbReference type="ARBA" id="ARBA00010340"/>
    </source>
</evidence>
<dbReference type="InterPro" id="IPR032200">
    <property type="entry name" value="COE_DBD"/>
</dbReference>
<name>A0A8C1PGG1_CYPCA</name>
<evidence type="ECO:0000256" key="7">
    <source>
        <dbReference type="ARBA" id="ARBA00023125"/>
    </source>
</evidence>
<dbReference type="PROSITE" id="PS01345">
    <property type="entry name" value="COE"/>
    <property type="match status" value="1"/>
</dbReference>
<dbReference type="InterPro" id="IPR032201">
    <property type="entry name" value="COE_HLH"/>
</dbReference>
<keyword evidence="16" id="KW-1185">Reference proteome</keyword>
<evidence type="ECO:0000256" key="1">
    <source>
        <dbReference type="ARBA" id="ARBA00004123"/>
    </source>
</evidence>
<keyword evidence="5 12" id="KW-0862">Zinc</keyword>
<dbReference type="GO" id="GO:0005634">
    <property type="term" value="C:nucleus"/>
    <property type="evidence" value="ECO:0007669"/>
    <property type="project" value="UniProtKB-SubCell"/>
</dbReference>
<dbReference type="Pfam" id="PF16422">
    <property type="entry name" value="COE1_DBD"/>
    <property type="match status" value="1"/>
</dbReference>
<dbReference type="Gene3D" id="1.10.287.4280">
    <property type="match status" value="1"/>
</dbReference>
<evidence type="ECO:0000313" key="15">
    <source>
        <dbReference type="Ensembl" id="ENSCCRP00010104855.1"/>
    </source>
</evidence>
<dbReference type="Proteomes" id="UP000694427">
    <property type="component" value="Unplaced"/>
</dbReference>
<dbReference type="FunFam" id="1.10.287.4280:FF:000001">
    <property type="entry name" value="transcription factor COE1 isoform X2"/>
    <property type="match status" value="1"/>
</dbReference>
<evidence type="ECO:0000259" key="14">
    <source>
        <dbReference type="SMART" id="SM00429"/>
    </source>
</evidence>
<feature type="compositionally biased region" description="Low complexity" evidence="13">
    <location>
        <begin position="471"/>
        <end position="482"/>
    </location>
</feature>
<dbReference type="InterPro" id="IPR002909">
    <property type="entry name" value="IPT_dom"/>
</dbReference>
<dbReference type="InterPro" id="IPR018350">
    <property type="entry name" value="Transcription_factor_COE_CS"/>
</dbReference>
<sequence>MFGIQDSIQRSGSSMKEEPIGAGMNAVRTWMQGAGVLDANTAAQSGVGLARAHFEKQPPSNLRKSNFFHFVLALYDRQGQPVEIERTTFVGFVEKEKETAGEKTNNGIHYRLQLLYSNGIRTEQDFYVRLIDSMTKQAIMYEGQDKNPEMCRVLLTHEIMCSRCCDKKSCGNRNETPSDPVIIDRFFLKFFLKCNQNCLKNAGNPRDMRRFQVVVSTTVNVDGHVLAVSDNMFVHNNSKHGRRARRLDPSEGTPSYLEHATPCIKAISPSEGWTTGGATVIIIGDNFFDGLQVIFGTMLVWSELITPHAIRVQTPPRHIPGVVEVTLSYKSKQFCKGTPGRFIYTALNEPTIDYGFQRLQKVIPRHPGDPERLPKEVILKRAADLVEALYGMPHNNQEIILKRAADIAEALYNVPRGHNQLPGLANSSVHAGMMGVNSFHSQLAVNVSESTQGANQGFSRNTSSVSPHGYVPSTTPQQSSYSTVSTNMNGYGNTGMTTLGGSPNFLNGSAANSPYAIVPSSPTMASSTSLPSNCSSSSGIFSFSPANMVSAVKQKSAFAPVVRPQASPPPTCTSANGNGLQAIPGMIVPPM</sequence>
<proteinExistence type="inferred from homology"/>
<dbReference type="Pfam" id="PF01833">
    <property type="entry name" value="TIG"/>
    <property type="match status" value="1"/>
</dbReference>
<dbReference type="Pfam" id="PF16423">
    <property type="entry name" value="COE1_HLH"/>
    <property type="match status" value="1"/>
</dbReference>
<dbReference type="GO" id="GO:0008270">
    <property type="term" value="F:zinc ion binding"/>
    <property type="evidence" value="ECO:0007669"/>
    <property type="project" value="UniProtKB-KW"/>
</dbReference>
<dbReference type="FunFam" id="2.60.40.3180:FF:000001">
    <property type="entry name" value="transcription factor COE1 isoform X2"/>
    <property type="match status" value="1"/>
</dbReference>
<dbReference type="GO" id="GO:0003677">
    <property type="term" value="F:DNA binding"/>
    <property type="evidence" value="ECO:0007669"/>
    <property type="project" value="UniProtKB-KW"/>
</dbReference>
<keyword evidence="10 12" id="KW-0539">Nucleus</keyword>
<dbReference type="CDD" id="cd01175">
    <property type="entry name" value="IPT_COE"/>
    <property type="match status" value="1"/>
</dbReference>
<dbReference type="PANTHER" id="PTHR10747">
    <property type="entry name" value="TRANSCRIPTION FACTOR COE FAMILY MEMBER"/>
    <property type="match status" value="1"/>
</dbReference>
<reference evidence="15" key="1">
    <citation type="submission" date="2025-05" db="UniProtKB">
        <authorList>
            <consortium name="Ensembl"/>
        </authorList>
    </citation>
    <scope>IDENTIFICATION</scope>
</reference>
<dbReference type="GO" id="GO:0045893">
    <property type="term" value="P:positive regulation of DNA-templated transcription"/>
    <property type="evidence" value="ECO:0007669"/>
    <property type="project" value="UniProtKB-ARBA"/>
</dbReference>
<evidence type="ECO:0000256" key="6">
    <source>
        <dbReference type="ARBA" id="ARBA00023015"/>
    </source>
</evidence>
<keyword evidence="9 12" id="KW-0804">Transcription</keyword>
<evidence type="ECO:0000256" key="8">
    <source>
        <dbReference type="ARBA" id="ARBA00023159"/>
    </source>
</evidence>
<evidence type="ECO:0000256" key="10">
    <source>
        <dbReference type="ARBA" id="ARBA00023242"/>
    </source>
</evidence>
<feature type="compositionally biased region" description="Polar residues" evidence="13">
    <location>
        <begin position="453"/>
        <end position="466"/>
    </location>
</feature>
<evidence type="ECO:0000256" key="13">
    <source>
        <dbReference type="SAM" id="MobiDB-lite"/>
    </source>
</evidence>
<feature type="region of interest" description="Disordered" evidence="13">
    <location>
        <begin position="453"/>
        <end position="482"/>
    </location>
</feature>
<dbReference type="SUPFAM" id="SSF81296">
    <property type="entry name" value="E set domains"/>
    <property type="match status" value="1"/>
</dbReference>
<evidence type="ECO:0000256" key="11">
    <source>
        <dbReference type="ARBA" id="ARBA00065252"/>
    </source>
</evidence>
<keyword evidence="3 12" id="KW-0479">Metal-binding</keyword>
<dbReference type="FunFam" id="2.60.40.10:FF:001696">
    <property type="entry name" value="Transcription factor COE3"/>
    <property type="match status" value="1"/>
</dbReference>
<evidence type="ECO:0000256" key="4">
    <source>
        <dbReference type="ARBA" id="ARBA00022771"/>
    </source>
</evidence>
<evidence type="ECO:0000256" key="12">
    <source>
        <dbReference type="RuleBase" id="RU004489"/>
    </source>
</evidence>
<dbReference type="Ensembl" id="ENSCCRT00020085284.1">
    <property type="protein sequence ID" value="ENSCCRP00020077781.1"/>
    <property type="gene ID" value="ENSCCRG00020035849.1"/>
</dbReference>
<dbReference type="SMART" id="SM00429">
    <property type="entry name" value="IPT"/>
    <property type="match status" value="1"/>
</dbReference>
<dbReference type="InterPro" id="IPR003523">
    <property type="entry name" value="Transcription_factor_COE"/>
</dbReference>
<dbReference type="Ensembl" id="ENSCCRT00010116521.1">
    <property type="protein sequence ID" value="ENSCCRP00010104855.1"/>
    <property type="gene ID" value="ENSCCRG00010045479.1"/>
</dbReference>
<dbReference type="InterPro" id="IPR014756">
    <property type="entry name" value="Ig_E-set"/>
</dbReference>
<evidence type="ECO:0000256" key="3">
    <source>
        <dbReference type="ARBA" id="ARBA00022723"/>
    </source>
</evidence>
<dbReference type="CDD" id="cd11606">
    <property type="entry name" value="COE_DBD"/>
    <property type="match status" value="1"/>
</dbReference>
<dbReference type="InterPro" id="IPR038006">
    <property type="entry name" value="COE_IPT"/>
</dbReference>
<dbReference type="InterPro" id="IPR038173">
    <property type="entry name" value="COE_DBD_sf"/>
</dbReference>
<evidence type="ECO:0000313" key="16">
    <source>
        <dbReference type="Proteomes" id="UP000694427"/>
    </source>
</evidence>
<evidence type="ECO:0000256" key="5">
    <source>
        <dbReference type="ARBA" id="ARBA00022833"/>
    </source>
</evidence>
<comment type="similarity">
    <text evidence="2 12">Belongs to the COE family.</text>
</comment>
<accession>A0A8C1PGG1</accession>
<comment type="subunit">
    <text evidence="11">Forms either a homodimer or a heterodimer with a related family member.</text>
</comment>
<dbReference type="GO" id="GO:0003700">
    <property type="term" value="F:DNA-binding transcription factor activity"/>
    <property type="evidence" value="ECO:0007669"/>
    <property type="project" value="InterPro"/>
</dbReference>
<dbReference type="Proteomes" id="UP000694701">
    <property type="component" value="Unplaced"/>
</dbReference>
<evidence type="ECO:0000256" key="9">
    <source>
        <dbReference type="ARBA" id="ARBA00023163"/>
    </source>
</evidence>